<dbReference type="Pfam" id="PF13520">
    <property type="entry name" value="AA_permease_2"/>
    <property type="match status" value="1"/>
</dbReference>
<dbReference type="InterPro" id="IPR016163">
    <property type="entry name" value="Ald_DH_C"/>
</dbReference>
<dbReference type="STRING" id="2004952.A0A2C5ZJE2"/>
<evidence type="ECO:0000256" key="2">
    <source>
        <dbReference type="ARBA" id="ARBA00004141"/>
    </source>
</evidence>
<feature type="transmembrane region" description="Helical" evidence="11">
    <location>
        <begin position="237"/>
        <end position="264"/>
    </location>
</feature>
<dbReference type="FunFam" id="3.40.605.10:FF:000007">
    <property type="entry name" value="NAD/NADP-dependent betaine aldehyde dehydrogenase"/>
    <property type="match status" value="1"/>
</dbReference>
<feature type="transmembrane region" description="Helical" evidence="11">
    <location>
        <begin position="24"/>
        <end position="43"/>
    </location>
</feature>
<dbReference type="GO" id="GO:0003962">
    <property type="term" value="F:cystathionine gamma-synthase activity"/>
    <property type="evidence" value="ECO:0007669"/>
    <property type="project" value="TreeGrafter"/>
</dbReference>
<keyword evidence="7 10" id="KW-0560">Oxidoreductase</keyword>
<dbReference type="EMBL" id="NJES01000030">
    <property type="protein sequence ID" value="PHH79930.1"/>
    <property type="molecule type" value="Genomic_DNA"/>
</dbReference>
<evidence type="ECO:0000256" key="3">
    <source>
        <dbReference type="ARBA" id="ARBA00009986"/>
    </source>
</evidence>
<dbReference type="PROSITE" id="PS00687">
    <property type="entry name" value="ALDEHYDE_DEHYDR_GLU"/>
    <property type="match status" value="1"/>
</dbReference>
<dbReference type="Gene3D" id="3.90.1150.10">
    <property type="entry name" value="Aspartate Aminotransferase, domain 1"/>
    <property type="match status" value="1"/>
</dbReference>
<dbReference type="SUPFAM" id="SSF53383">
    <property type="entry name" value="PLP-dependent transferases"/>
    <property type="match status" value="1"/>
</dbReference>
<dbReference type="Pfam" id="PF00171">
    <property type="entry name" value="Aldedh"/>
    <property type="match status" value="1"/>
</dbReference>
<evidence type="ECO:0000256" key="1">
    <source>
        <dbReference type="ARBA" id="ARBA00001933"/>
    </source>
</evidence>
<evidence type="ECO:0000256" key="11">
    <source>
        <dbReference type="SAM" id="Phobius"/>
    </source>
</evidence>
<dbReference type="InterPro" id="IPR015421">
    <property type="entry name" value="PyrdxlP-dep_Trfase_major"/>
</dbReference>
<feature type="transmembrane region" description="Helical" evidence="11">
    <location>
        <begin position="117"/>
        <end position="134"/>
    </location>
</feature>
<proteinExistence type="inferred from homology"/>
<evidence type="ECO:0000313" key="13">
    <source>
        <dbReference type="EMBL" id="PHH79930.1"/>
    </source>
</evidence>
<feature type="transmembrane region" description="Helical" evidence="11">
    <location>
        <begin position="365"/>
        <end position="386"/>
    </location>
</feature>
<comment type="similarity">
    <text evidence="3 10">Belongs to the aldehyde dehydrogenase family.</text>
</comment>
<dbReference type="Gene3D" id="3.40.605.10">
    <property type="entry name" value="Aldehyde Dehydrogenase, Chain A, domain 1"/>
    <property type="match status" value="1"/>
</dbReference>
<comment type="caution">
    <text evidence="13">The sequence shown here is derived from an EMBL/GenBank/DDBJ whole genome shotgun (WGS) entry which is preliminary data.</text>
</comment>
<organism evidence="13 14">
    <name type="scientific">Ophiocordyceps camponoti-rufipedis</name>
    <dbReference type="NCBI Taxonomy" id="2004952"/>
    <lineage>
        <taxon>Eukaryota</taxon>
        <taxon>Fungi</taxon>
        <taxon>Dikarya</taxon>
        <taxon>Ascomycota</taxon>
        <taxon>Pezizomycotina</taxon>
        <taxon>Sordariomycetes</taxon>
        <taxon>Hypocreomycetidae</taxon>
        <taxon>Hypocreales</taxon>
        <taxon>Ophiocordycipitaceae</taxon>
        <taxon>Ophiocordyceps</taxon>
    </lineage>
</organism>
<keyword evidence="14" id="KW-1185">Reference proteome</keyword>
<dbReference type="Gene3D" id="1.20.1740.10">
    <property type="entry name" value="Amino acid/polyamine transporter I"/>
    <property type="match status" value="1"/>
</dbReference>
<dbReference type="InterPro" id="IPR000277">
    <property type="entry name" value="Cys/Met-Metab_PyrdxlP-dep_enz"/>
</dbReference>
<name>A0A2C5ZJE2_9HYPO</name>
<dbReference type="Pfam" id="PF01053">
    <property type="entry name" value="Cys_Met_Meta_PP"/>
    <property type="match status" value="1"/>
</dbReference>
<keyword evidence="5" id="KW-0663">Pyridoxal phosphate</keyword>
<keyword evidence="8 11" id="KW-0472">Membrane</keyword>
<gene>
    <name evidence="13" type="ORF">CDD80_3382</name>
</gene>
<dbReference type="InterPro" id="IPR029510">
    <property type="entry name" value="Ald_DH_CS_GLU"/>
</dbReference>
<evidence type="ECO:0000256" key="9">
    <source>
        <dbReference type="PROSITE-ProRule" id="PRU10007"/>
    </source>
</evidence>
<dbReference type="GO" id="GO:0030170">
    <property type="term" value="F:pyridoxal phosphate binding"/>
    <property type="evidence" value="ECO:0007669"/>
    <property type="project" value="InterPro"/>
</dbReference>
<dbReference type="InterPro" id="IPR016161">
    <property type="entry name" value="Ald_DH/histidinol_DH"/>
</dbReference>
<dbReference type="InterPro" id="IPR051750">
    <property type="entry name" value="Trans-sulfuration_enzymes"/>
</dbReference>
<feature type="active site" evidence="9">
    <location>
        <position position="1156"/>
    </location>
</feature>
<dbReference type="GO" id="GO:0019346">
    <property type="term" value="P:transsulfuration"/>
    <property type="evidence" value="ECO:0007669"/>
    <property type="project" value="InterPro"/>
</dbReference>
<keyword evidence="6 11" id="KW-1133">Transmembrane helix</keyword>
<dbReference type="InterPro" id="IPR016160">
    <property type="entry name" value="Ald_DH_CS_CYS"/>
</dbReference>
<dbReference type="InterPro" id="IPR016162">
    <property type="entry name" value="Ald_DH_N"/>
</dbReference>
<evidence type="ECO:0000256" key="8">
    <source>
        <dbReference type="ARBA" id="ARBA00023136"/>
    </source>
</evidence>
<evidence type="ECO:0000256" key="5">
    <source>
        <dbReference type="ARBA" id="ARBA00022898"/>
    </source>
</evidence>
<evidence type="ECO:0000256" key="4">
    <source>
        <dbReference type="ARBA" id="ARBA00022692"/>
    </source>
</evidence>
<dbReference type="InterPro" id="IPR002293">
    <property type="entry name" value="AA/rel_permease1"/>
</dbReference>
<dbReference type="Gene3D" id="3.40.309.10">
    <property type="entry name" value="Aldehyde Dehydrogenase, Chain A, domain 2"/>
    <property type="match status" value="1"/>
</dbReference>
<feature type="domain" description="Aldehyde dehydrogenase" evidence="12">
    <location>
        <begin position="927"/>
        <end position="1399"/>
    </location>
</feature>
<dbReference type="InterPro" id="IPR015424">
    <property type="entry name" value="PyrdxlP-dep_Trfase"/>
</dbReference>
<feature type="transmembrane region" description="Helical" evidence="11">
    <location>
        <begin position="326"/>
        <end position="345"/>
    </location>
</feature>
<feature type="transmembrane region" description="Helical" evidence="11">
    <location>
        <begin position="300"/>
        <end position="319"/>
    </location>
</feature>
<sequence length="1426" mass="153454">MDPNSSDEAHLAALGLRSELRRSFSTLSMLGLAFAVLNTWTAVSASLPVSLTSGGSTSIIWVSWPSWMPLLSWINGWIAIAGWVALVATNALLSSQLILGIVSLLHPSYETQRWHQFLIYTALTILSFLVNAFLNSLLPLIYRGAFAWSIGGFVVACVVMLACASPDFHSAEFVFGQFINRTGWPDAVAWLLGGPKIMILCVIIGTVTGAIFLAVLLSVSGDIESVISSSAGPLLQILVNATGNAAGAICLLMLPLVCLVFALLSVMTTSSRIIYAFARDGGLPASTVFVRVHPKLGQPLNALALSSAVVVLFGLIFLASSSAFNAIMSSSVVALDLSYAMPIAIRCLRGRSPLPQGQWKLSPLLGWTVDTVSLAYITLTTFLFLLPPSRPVTGTNMNYCIVAFAVVIIVSVLQWLVDGRKNVSLPTWRDTLGWAHRDPQLLSQLDAGYPRFFVPHLVRALAARLLEWTRQNHQPVPASDISAMLFPSSIMATSCERYLRDRSDDSSGAVITSLAIRIDGSFKTRDETCGEDVLMVLHPETLAAEAKAFWQHTGFGISSRFAAHWLKTAPFLGGKTEPLPLKEAHDAGLALSSRIAGLYSTGPDHVFLYHTGMSAMAHAASAIRRLSGRAEKGFRVVVFGFPYVDTFKVLSKVYGFDCVLYGHASATELDELEAGLESGSRLDVVVTEFPGNPLLRSVDLARLNALSRKHGFYIIIDDTIGTAVNLDLSSSYDVVCTSLTKMFSGACNVMGGSIVLGPRCQHRDSLRAALSDLYEDTYFPLDVIVMNTNSVGFESRVQLASRNAERVVDRLRHHRVVETVYYPRGSPTQHLYDNFRRAGAGYGYLLSIEFVEPAAATAFFDALDVAKGPSLGTNFTLCCAYTLLAHASELDWAAEYGVREHLQPNMPQQDLYPLWVNGRDTPGNGPVIPIEDPSTSHVFAHCQSASPSDVEAAIQLAHDTFQSGTWSRAPRHTRALVLDRAADLLTAELPALIQLEVRQTGRALREMTAQLPTLRAWFRYYAAVLRTEQRSLLPTTGSLHNWIERIPLGVVVQLTPYNHPLLIAVKKLAPALAAGNSVLLKPSELAPLTSLRLGPVLKAAGLPDGVLAVLPGLGSVTGAALVGNRLVRKVDLTGGTAAGREMGAVVGRNLGRFTAELGGKAPLVVFDSACVEAAVNGIAFGAFVASGQTCVAATRVIVHVSLLADVEEKLRIKSESIVRRMGSPSNPDSSMGSLISARQLDIVDALVQEAVSGPDPGARLVCGGRRMTNISQLDGTDFSKGHFYPPTVLSSTSGRSITATRLWREEAFGPAVVLVGFDTEAEAVQLANDSELGLGAAIWTRDLSQAFRVTGLINCGIVWVNTHHRNDPSSPWGGTTNASGVGSENGLEAYYSYTSTKSIIVNYADAQQSLLDDDWFGEGAEGVRYG</sequence>
<dbReference type="Proteomes" id="UP000226431">
    <property type="component" value="Unassembled WGS sequence"/>
</dbReference>
<feature type="transmembrane region" description="Helical" evidence="11">
    <location>
        <begin position="197"/>
        <end position="217"/>
    </location>
</feature>
<evidence type="ECO:0000256" key="6">
    <source>
        <dbReference type="ARBA" id="ARBA00022989"/>
    </source>
</evidence>
<evidence type="ECO:0000256" key="7">
    <source>
        <dbReference type="ARBA" id="ARBA00023002"/>
    </source>
</evidence>
<dbReference type="GO" id="GO:0022857">
    <property type="term" value="F:transmembrane transporter activity"/>
    <property type="evidence" value="ECO:0007669"/>
    <property type="project" value="InterPro"/>
</dbReference>
<dbReference type="InterPro" id="IPR015422">
    <property type="entry name" value="PyrdxlP-dep_Trfase_small"/>
</dbReference>
<accession>A0A2C5ZJE2</accession>
<evidence type="ECO:0000313" key="14">
    <source>
        <dbReference type="Proteomes" id="UP000226431"/>
    </source>
</evidence>
<protein>
    <recommendedName>
        <fullName evidence="12">Aldehyde dehydrogenase domain-containing protein</fullName>
    </recommendedName>
</protein>
<keyword evidence="4 11" id="KW-0812">Transmembrane</keyword>
<comment type="cofactor">
    <cofactor evidence="1">
        <name>pyridoxal 5'-phosphate</name>
        <dbReference type="ChEBI" id="CHEBI:597326"/>
    </cofactor>
</comment>
<dbReference type="PANTHER" id="PTHR42699:SF1">
    <property type="entry name" value="CYSTATHIONINE GAMMA-SYNTHASE-RELATED"/>
    <property type="match status" value="1"/>
</dbReference>
<reference evidence="13 14" key="1">
    <citation type="submission" date="2017-06" db="EMBL/GenBank/DDBJ databases">
        <title>Ant-infecting Ophiocordyceps genomes reveal a high diversity of potential behavioral manipulation genes and a possible major role for enterotoxins.</title>
        <authorList>
            <person name="De Bekker C."/>
            <person name="Evans H.C."/>
            <person name="Brachmann A."/>
            <person name="Hughes D.P."/>
        </authorList>
    </citation>
    <scope>NUCLEOTIDE SEQUENCE [LARGE SCALE GENOMIC DNA]</scope>
    <source>
        <strain evidence="13 14">Map16</strain>
    </source>
</reference>
<dbReference type="GO" id="GO:0016620">
    <property type="term" value="F:oxidoreductase activity, acting on the aldehyde or oxo group of donors, NAD or NADP as acceptor"/>
    <property type="evidence" value="ECO:0007669"/>
    <property type="project" value="InterPro"/>
</dbReference>
<evidence type="ECO:0000259" key="12">
    <source>
        <dbReference type="Pfam" id="PF00171"/>
    </source>
</evidence>
<evidence type="ECO:0000256" key="10">
    <source>
        <dbReference type="RuleBase" id="RU003345"/>
    </source>
</evidence>
<feature type="transmembrane region" description="Helical" evidence="11">
    <location>
        <begin position="398"/>
        <end position="417"/>
    </location>
</feature>
<dbReference type="Gene3D" id="3.40.640.10">
    <property type="entry name" value="Type I PLP-dependent aspartate aminotransferase-like (Major domain)"/>
    <property type="match status" value="1"/>
</dbReference>
<feature type="transmembrane region" description="Helical" evidence="11">
    <location>
        <begin position="140"/>
        <end position="163"/>
    </location>
</feature>
<feature type="transmembrane region" description="Helical" evidence="11">
    <location>
        <begin position="77"/>
        <end position="105"/>
    </location>
</feature>
<dbReference type="InterPro" id="IPR015590">
    <property type="entry name" value="Aldehyde_DH_dom"/>
</dbReference>
<dbReference type="PROSITE" id="PS00070">
    <property type="entry name" value="ALDEHYDE_DEHYDR_CYS"/>
    <property type="match status" value="1"/>
</dbReference>
<comment type="subcellular location">
    <subcellularLocation>
        <location evidence="2">Membrane</location>
        <topology evidence="2">Multi-pass membrane protein</topology>
    </subcellularLocation>
</comment>
<dbReference type="PANTHER" id="PTHR42699">
    <property type="match status" value="1"/>
</dbReference>
<dbReference type="GO" id="GO:0016020">
    <property type="term" value="C:membrane"/>
    <property type="evidence" value="ECO:0007669"/>
    <property type="project" value="UniProtKB-SubCell"/>
</dbReference>
<dbReference type="SUPFAM" id="SSF53720">
    <property type="entry name" value="ALDH-like"/>
    <property type="match status" value="1"/>
</dbReference>
<dbReference type="OrthoDB" id="310895at2759"/>